<evidence type="ECO:0000256" key="1">
    <source>
        <dbReference type="SAM" id="MobiDB-lite"/>
    </source>
</evidence>
<dbReference type="EMBL" id="KZ613783">
    <property type="protein sequence ID" value="PMD62960.1"/>
    <property type="molecule type" value="Genomic_DNA"/>
</dbReference>
<proteinExistence type="predicted"/>
<evidence type="ECO:0000313" key="3">
    <source>
        <dbReference type="EMBL" id="PMD62960.1"/>
    </source>
</evidence>
<dbReference type="Proteomes" id="UP000235371">
    <property type="component" value="Unassembled WGS sequence"/>
</dbReference>
<dbReference type="InParanoid" id="A0A2J6TIW7"/>
<keyword evidence="4" id="KW-1185">Reference proteome</keyword>
<feature type="region of interest" description="Disordered" evidence="1">
    <location>
        <begin position="241"/>
        <end position="263"/>
    </location>
</feature>
<sequence length="688" mass="77888">MASIPAENLPTRSTFPYRPLDEPDSIRLICLHPASSSQAEVKCSLIHSTLKIYEDIYDDYTALSYVWGDPNDTKSIWIDGNPFLITINLFSALRDLRHENKALLVWADAICINQIDDKEKLGQVAMMGKIYSVAEHTVIYLGPLEAKNANELNSRASTDFHESRFSSGLADLVLSQTWFRRVWVFQELVFSKDPRVQLGQYRLPWDTLFRILARHVQSRYSGKDEVIRGWKLLSEMHQARETHRKGEGTSRPPHSNSSLKDLEDESSVTMLSLLRARRGLGITYPKDMIFAHLGFASDGAALGERINYSMNHLHLYHSFARYIVNQGLHCELFNEINVVDPSTQRNGLSSWTPNWEIQRNDALIPSNDWVTQVFECDVRDVSSLFWMKPKISNIIQHTFVRDPPILACLGAELGVVVRCSSSLSGLVKLFLQDSNIAWRCCLRAAKPTIVEYEGSFHGLAGEDVYKTIWGPDTMNEDILSGVQTCKNIWDSLYDTTHSEPSELTFYDLDWLYQVLSDITTRTGSTHSRLRSWNAGILARTGCGRLALVSRWTQCGDIVAGLILPSGRVYNNSFLIFRPMGQTAHDLEALLTEKFGQRIRPVLPCKLLGLCWMDTTGLRFRDQDSGEHEVDGDGPGFETWKAIMAGSSTNGLMLGGMAILKRSLGNPRRRHWGLDSTEQNLHWKTFAIH</sequence>
<dbReference type="PANTHER" id="PTHR24148">
    <property type="entry name" value="ANKYRIN REPEAT DOMAIN-CONTAINING PROTEIN 39 HOMOLOG-RELATED"/>
    <property type="match status" value="1"/>
</dbReference>
<dbReference type="AlphaFoldDB" id="A0A2J6TIW7"/>
<dbReference type="PANTHER" id="PTHR24148:SF73">
    <property type="entry name" value="HET DOMAIN PROTEIN (AFU_ORTHOLOGUE AFUA_8G01020)"/>
    <property type="match status" value="1"/>
</dbReference>
<dbReference type="InterPro" id="IPR010730">
    <property type="entry name" value="HET"/>
</dbReference>
<organism evidence="3 4">
    <name type="scientific">Hyaloscypha bicolor E</name>
    <dbReference type="NCBI Taxonomy" id="1095630"/>
    <lineage>
        <taxon>Eukaryota</taxon>
        <taxon>Fungi</taxon>
        <taxon>Dikarya</taxon>
        <taxon>Ascomycota</taxon>
        <taxon>Pezizomycotina</taxon>
        <taxon>Leotiomycetes</taxon>
        <taxon>Helotiales</taxon>
        <taxon>Hyaloscyphaceae</taxon>
        <taxon>Hyaloscypha</taxon>
        <taxon>Hyaloscypha bicolor</taxon>
    </lineage>
</organism>
<protein>
    <submittedName>
        <fullName evidence="3">HET-domain-containing protein</fullName>
    </submittedName>
</protein>
<dbReference type="OrthoDB" id="3552930at2759"/>
<feature type="domain" description="Heterokaryon incompatibility" evidence="2">
    <location>
        <begin position="60"/>
        <end position="187"/>
    </location>
</feature>
<gene>
    <name evidence="3" type="ORF">K444DRAFT_355141</name>
</gene>
<dbReference type="STRING" id="1095630.A0A2J6TIW7"/>
<dbReference type="Pfam" id="PF06985">
    <property type="entry name" value="HET"/>
    <property type="match status" value="1"/>
</dbReference>
<dbReference type="RefSeq" id="XP_024739864.1">
    <property type="nucleotide sequence ID" value="XM_024872131.1"/>
</dbReference>
<name>A0A2J6TIW7_9HELO</name>
<accession>A0A2J6TIW7</accession>
<evidence type="ECO:0000313" key="4">
    <source>
        <dbReference type="Proteomes" id="UP000235371"/>
    </source>
</evidence>
<reference evidence="3 4" key="1">
    <citation type="submission" date="2016-04" db="EMBL/GenBank/DDBJ databases">
        <title>A degradative enzymes factory behind the ericoid mycorrhizal symbiosis.</title>
        <authorList>
            <consortium name="DOE Joint Genome Institute"/>
            <person name="Martino E."/>
            <person name="Morin E."/>
            <person name="Grelet G."/>
            <person name="Kuo A."/>
            <person name="Kohler A."/>
            <person name="Daghino S."/>
            <person name="Barry K."/>
            <person name="Choi C."/>
            <person name="Cichocki N."/>
            <person name="Clum A."/>
            <person name="Copeland A."/>
            <person name="Hainaut M."/>
            <person name="Haridas S."/>
            <person name="Labutti K."/>
            <person name="Lindquist E."/>
            <person name="Lipzen A."/>
            <person name="Khouja H.-R."/>
            <person name="Murat C."/>
            <person name="Ohm R."/>
            <person name="Olson A."/>
            <person name="Spatafora J."/>
            <person name="Veneault-Fourrey C."/>
            <person name="Henrissat B."/>
            <person name="Grigoriev I."/>
            <person name="Martin F."/>
            <person name="Perotto S."/>
        </authorList>
    </citation>
    <scope>NUCLEOTIDE SEQUENCE [LARGE SCALE GENOMIC DNA]</scope>
    <source>
        <strain evidence="3 4">E</strain>
    </source>
</reference>
<dbReference type="InterPro" id="IPR052895">
    <property type="entry name" value="HetReg/Transcr_Mod"/>
</dbReference>
<dbReference type="GeneID" id="36580212"/>
<evidence type="ECO:0000259" key="2">
    <source>
        <dbReference type="Pfam" id="PF06985"/>
    </source>
</evidence>